<dbReference type="InterPro" id="IPR043128">
    <property type="entry name" value="Rev_trsase/Diguanyl_cyclase"/>
</dbReference>
<organism evidence="3 4">
    <name type="scientific">Deinococcus arboris</name>
    <dbReference type="NCBI Taxonomy" id="2682977"/>
    <lineage>
        <taxon>Bacteria</taxon>
        <taxon>Thermotogati</taxon>
        <taxon>Deinococcota</taxon>
        <taxon>Deinococci</taxon>
        <taxon>Deinococcales</taxon>
        <taxon>Deinococcaceae</taxon>
        <taxon>Deinococcus</taxon>
    </lineage>
</organism>
<reference evidence="3 4" key="1">
    <citation type="submission" date="2019-12" db="EMBL/GenBank/DDBJ databases">
        <title>Deinococcus sp. HMF7620 Genome sequencing and assembly.</title>
        <authorList>
            <person name="Kang H."/>
            <person name="Kim H."/>
            <person name="Joh K."/>
        </authorList>
    </citation>
    <scope>NUCLEOTIDE SEQUENCE [LARGE SCALE GENOMIC DNA]</scope>
    <source>
        <strain evidence="3 4">HMF7620</strain>
    </source>
</reference>
<accession>A0A7C9HR59</accession>
<dbReference type="InterPro" id="IPR050469">
    <property type="entry name" value="Diguanylate_Cyclase"/>
</dbReference>
<feature type="transmembrane region" description="Helical" evidence="1">
    <location>
        <begin position="77"/>
        <end position="98"/>
    </location>
</feature>
<feature type="transmembrane region" description="Helical" evidence="1">
    <location>
        <begin position="136"/>
        <end position="154"/>
    </location>
</feature>
<dbReference type="GO" id="GO:0052621">
    <property type="term" value="F:diguanylate cyclase activity"/>
    <property type="evidence" value="ECO:0007669"/>
    <property type="project" value="TreeGrafter"/>
</dbReference>
<dbReference type="NCBIfam" id="TIGR00254">
    <property type="entry name" value="GGDEF"/>
    <property type="match status" value="1"/>
</dbReference>
<dbReference type="SMART" id="SM00267">
    <property type="entry name" value="GGDEF"/>
    <property type="match status" value="1"/>
</dbReference>
<dbReference type="InterPro" id="IPR029787">
    <property type="entry name" value="Nucleotide_cyclase"/>
</dbReference>
<feature type="transmembrane region" description="Helical" evidence="1">
    <location>
        <begin position="54"/>
        <end position="70"/>
    </location>
</feature>
<feature type="transmembrane region" description="Helical" evidence="1">
    <location>
        <begin position="110"/>
        <end position="129"/>
    </location>
</feature>
<dbReference type="PANTHER" id="PTHR45138">
    <property type="entry name" value="REGULATORY COMPONENTS OF SENSORY TRANSDUCTION SYSTEM"/>
    <property type="match status" value="1"/>
</dbReference>
<feature type="transmembrane region" description="Helical" evidence="1">
    <location>
        <begin position="166"/>
        <end position="186"/>
    </location>
</feature>
<feature type="domain" description="GGDEF" evidence="2">
    <location>
        <begin position="234"/>
        <end position="362"/>
    </location>
</feature>
<dbReference type="Gene3D" id="3.30.70.270">
    <property type="match status" value="1"/>
</dbReference>
<comment type="caution">
    <text evidence="3">The sequence shown here is derived from an EMBL/GenBank/DDBJ whole genome shotgun (WGS) entry which is preliminary data.</text>
</comment>
<feature type="transmembrane region" description="Helical" evidence="1">
    <location>
        <begin position="315"/>
        <end position="335"/>
    </location>
</feature>
<dbReference type="GO" id="GO:0043709">
    <property type="term" value="P:cell adhesion involved in single-species biofilm formation"/>
    <property type="evidence" value="ECO:0007669"/>
    <property type="project" value="TreeGrafter"/>
</dbReference>
<dbReference type="Pfam" id="PF00990">
    <property type="entry name" value="GGDEF"/>
    <property type="match status" value="1"/>
</dbReference>
<evidence type="ECO:0000259" key="2">
    <source>
        <dbReference type="PROSITE" id="PS50887"/>
    </source>
</evidence>
<dbReference type="AlphaFoldDB" id="A0A7C9HR59"/>
<dbReference type="EMBL" id="WQLB01000008">
    <property type="protein sequence ID" value="MVN86734.1"/>
    <property type="molecule type" value="Genomic_DNA"/>
</dbReference>
<dbReference type="GO" id="GO:0005886">
    <property type="term" value="C:plasma membrane"/>
    <property type="evidence" value="ECO:0007669"/>
    <property type="project" value="TreeGrafter"/>
</dbReference>
<evidence type="ECO:0000313" key="3">
    <source>
        <dbReference type="EMBL" id="MVN86734.1"/>
    </source>
</evidence>
<evidence type="ECO:0000256" key="1">
    <source>
        <dbReference type="SAM" id="Phobius"/>
    </source>
</evidence>
<keyword evidence="1" id="KW-0812">Transmembrane</keyword>
<keyword evidence="4" id="KW-1185">Reference proteome</keyword>
<keyword evidence="1" id="KW-1133">Transmembrane helix</keyword>
<dbReference type="RefSeq" id="WP_157458780.1">
    <property type="nucleotide sequence ID" value="NZ_WQLB01000008.1"/>
</dbReference>
<dbReference type="Proteomes" id="UP000483286">
    <property type="component" value="Unassembled WGS sequence"/>
</dbReference>
<dbReference type="PANTHER" id="PTHR45138:SF9">
    <property type="entry name" value="DIGUANYLATE CYCLASE DGCM-RELATED"/>
    <property type="match status" value="1"/>
</dbReference>
<name>A0A7C9HR59_9DEIO</name>
<gene>
    <name evidence="3" type="ORF">GO986_08150</name>
</gene>
<dbReference type="CDD" id="cd01949">
    <property type="entry name" value="GGDEF"/>
    <property type="match status" value="1"/>
</dbReference>
<proteinExistence type="predicted"/>
<sequence length="376" mass="41094">MHVPRLPRGPFDPAELSLRERRLFTRLILPGGALALAVPLWLHAQTPYLCIYDQQLLPVMMVALLLLGLLSWTRLPLFWIEIAMVAVLNSFIVSRLGYMLAVPTLHDRAALLSPTLPWTLVTLLLNAWVFPGSLAVRLNFALLCSLVLCMLAWWPAEATSEQPYLISALVQLVLAVLAVLAAQVVVNRHTSLVSRLTRQALQEAHTDALTGLPNRRALLHALDGLTRPMTMVGPRLAAALVDVDHFKRVNDEHGHPRGDEVLRALAVHLRAQQPAGGVVGRYGGEEFLCLLMVPDEAAALEFCERLRSRMTREPLAGLPITVSVGLAVVGAPVHVPTLLDAADEALYQAKHAGRNRVHLAGSVQSRAADLPFLTSS</sequence>
<keyword evidence="1" id="KW-0472">Membrane</keyword>
<dbReference type="PROSITE" id="PS50887">
    <property type="entry name" value="GGDEF"/>
    <property type="match status" value="1"/>
</dbReference>
<feature type="transmembrane region" description="Helical" evidence="1">
    <location>
        <begin position="23"/>
        <end position="42"/>
    </location>
</feature>
<dbReference type="InterPro" id="IPR000160">
    <property type="entry name" value="GGDEF_dom"/>
</dbReference>
<protein>
    <submittedName>
        <fullName evidence="3">Diguanylate cyclase</fullName>
    </submittedName>
</protein>
<evidence type="ECO:0000313" key="4">
    <source>
        <dbReference type="Proteomes" id="UP000483286"/>
    </source>
</evidence>
<dbReference type="SUPFAM" id="SSF55073">
    <property type="entry name" value="Nucleotide cyclase"/>
    <property type="match status" value="1"/>
</dbReference>
<dbReference type="GO" id="GO:1902201">
    <property type="term" value="P:negative regulation of bacterial-type flagellum-dependent cell motility"/>
    <property type="evidence" value="ECO:0007669"/>
    <property type="project" value="TreeGrafter"/>
</dbReference>
<dbReference type="FunFam" id="3.30.70.270:FF:000001">
    <property type="entry name" value="Diguanylate cyclase domain protein"/>
    <property type="match status" value="1"/>
</dbReference>